<dbReference type="InterPro" id="IPR015867">
    <property type="entry name" value="N-reg_PII/ATP_PRibTrfase_C"/>
</dbReference>
<dbReference type="SUPFAM" id="SSF102705">
    <property type="entry name" value="NIF3 (NGG1p interacting factor 3)-like"/>
    <property type="match status" value="1"/>
</dbReference>
<dbReference type="InterPro" id="IPR036069">
    <property type="entry name" value="DUF34/NIF3_sf"/>
</dbReference>
<proteinExistence type="predicted"/>
<dbReference type="FunFam" id="3.30.70.120:FF:000006">
    <property type="entry name" value="GTP cyclohydrolase 1 type 2 homolog"/>
    <property type="match status" value="1"/>
</dbReference>
<dbReference type="AlphaFoldDB" id="A0A370DHS3"/>
<dbReference type="PANTHER" id="PTHR41774">
    <property type="match status" value="1"/>
</dbReference>
<gene>
    <name evidence="1" type="ORF">DIZ80_02950</name>
</gene>
<reference evidence="1 2" key="1">
    <citation type="journal article" date="2018" name="ISME J.">
        <title>Endosymbiont genomes yield clues of tubeworm success.</title>
        <authorList>
            <person name="Li Y."/>
            <person name="Liles M.R."/>
            <person name="Halanych K.M."/>
        </authorList>
    </citation>
    <scope>NUCLEOTIDE SEQUENCE [LARGE SCALE GENOMIC DNA]</scope>
    <source>
        <strain evidence="1">A1464</strain>
    </source>
</reference>
<keyword evidence="2" id="KW-1185">Reference proteome</keyword>
<evidence type="ECO:0000313" key="2">
    <source>
        <dbReference type="Proteomes" id="UP000254266"/>
    </source>
</evidence>
<name>A0A370DHS3_9GAMM</name>
<accession>A0A370DHS3</accession>
<dbReference type="PANTHER" id="PTHR41774:SF1">
    <property type="entry name" value="NGG1P INTERACTING FACTOR NIF3"/>
    <property type="match status" value="1"/>
</dbReference>
<protein>
    <submittedName>
        <fullName evidence="1">NGG1p interacting factor NIF3</fullName>
    </submittedName>
</protein>
<organism evidence="1 2">
    <name type="scientific">endosymbiont of Galathealinum brachiosum</name>
    <dbReference type="NCBI Taxonomy" id="2200906"/>
    <lineage>
        <taxon>Bacteria</taxon>
        <taxon>Pseudomonadati</taxon>
        <taxon>Pseudomonadota</taxon>
        <taxon>Gammaproteobacteria</taxon>
        <taxon>sulfur-oxidizing symbionts</taxon>
    </lineage>
</organism>
<evidence type="ECO:0000313" key="1">
    <source>
        <dbReference type="EMBL" id="RDH84452.1"/>
    </source>
</evidence>
<dbReference type="Proteomes" id="UP000254266">
    <property type="component" value="Unassembled WGS sequence"/>
</dbReference>
<sequence>MYKLCVYIPTSHLQPVKTAMFEAGAGQIGNYDSCCWQSLGQGQFRPLKGSQPFIGQTGKVEIVEEYKVELVVKDSLIRQVVASMKQAHPYEEPAYDIWQLTDI</sequence>
<dbReference type="Gene3D" id="3.30.70.120">
    <property type="match status" value="1"/>
</dbReference>
<dbReference type="EMBL" id="QFXC01000007">
    <property type="protein sequence ID" value="RDH84452.1"/>
    <property type="molecule type" value="Genomic_DNA"/>
</dbReference>
<comment type="caution">
    <text evidence="1">The sequence shown here is derived from an EMBL/GenBank/DDBJ whole genome shotgun (WGS) entry which is preliminary data.</text>
</comment>